<keyword evidence="2" id="KW-1185">Reference proteome</keyword>
<comment type="caution">
    <text evidence="1">The sequence shown here is derived from an EMBL/GenBank/DDBJ whole genome shotgun (WGS) entry which is preliminary data.</text>
</comment>
<dbReference type="EMBL" id="JACHJC010000001">
    <property type="protein sequence ID" value="MBB5112504.1"/>
    <property type="molecule type" value="Genomic_DNA"/>
</dbReference>
<evidence type="ECO:0000313" key="1">
    <source>
        <dbReference type="EMBL" id="MBB5112504.1"/>
    </source>
</evidence>
<name>A0ABR6MBN9_MICEC</name>
<organism evidence="1 2">
    <name type="scientific">Micromonospora echinospora</name>
    <name type="common">Micromonospora purpurea</name>
    <dbReference type="NCBI Taxonomy" id="1877"/>
    <lineage>
        <taxon>Bacteria</taxon>
        <taxon>Bacillati</taxon>
        <taxon>Actinomycetota</taxon>
        <taxon>Actinomycetes</taxon>
        <taxon>Micromonosporales</taxon>
        <taxon>Micromonosporaceae</taxon>
        <taxon>Micromonospora</taxon>
    </lineage>
</organism>
<sequence length="35" mass="3618">MRDRSRVSLTQDAEGFVSLAEVIGRAAVLTLGGAA</sequence>
<evidence type="ECO:0000313" key="2">
    <source>
        <dbReference type="Proteomes" id="UP000618986"/>
    </source>
</evidence>
<dbReference type="Proteomes" id="UP000618986">
    <property type="component" value="Unassembled WGS sequence"/>
</dbReference>
<proteinExistence type="predicted"/>
<accession>A0ABR6MBN9</accession>
<evidence type="ECO:0008006" key="3">
    <source>
        <dbReference type="Google" id="ProtNLM"/>
    </source>
</evidence>
<reference evidence="1 2" key="1">
    <citation type="submission" date="2020-08" db="EMBL/GenBank/DDBJ databases">
        <title>Sequencing the genomes of 1000 actinobacteria strains.</title>
        <authorList>
            <person name="Klenk H.-P."/>
        </authorList>
    </citation>
    <scope>NUCLEOTIDE SEQUENCE [LARGE SCALE GENOMIC DNA]</scope>
    <source>
        <strain evidence="1 2">DSM 43036</strain>
    </source>
</reference>
<gene>
    <name evidence="1" type="ORF">FHU28_002343</name>
</gene>
<protein>
    <recommendedName>
        <fullName evidence="3">LysR family transcriptional regulator</fullName>
    </recommendedName>
</protein>